<reference evidence="3 4" key="1">
    <citation type="journal article" date="2023" name="Nat. Commun.">
        <title>Genomic dissection of endemic carbapenem resistance reveals metallo-beta-lactamase dissemination through clonal, plasmid and integron transfer.</title>
        <authorList>
            <person name="Macesic N."/>
            <person name="Hawkey J."/>
            <person name="Vezina B."/>
            <person name="Wisniewski J.A."/>
            <person name="Cottingham H."/>
            <person name="Blakeway L.V."/>
            <person name="Harshegyi T."/>
            <person name="Pragastis K."/>
            <person name="Badoordeen G.Z."/>
            <person name="Dennison A."/>
            <person name="Spelman D.W."/>
            <person name="Jenney A.W.J."/>
            <person name="Peleg A.Y."/>
        </authorList>
    </citation>
    <scope>NUCLEOTIDE SEQUENCE [LARGE SCALE GENOMIC DNA]</scope>
    <source>
        <strain evidence="3 4">CPO239</strain>
    </source>
</reference>
<dbReference type="InterPro" id="IPR020846">
    <property type="entry name" value="MFS_dom"/>
</dbReference>
<gene>
    <name evidence="3" type="ORF">QAA55_013080</name>
</gene>
<proteinExistence type="predicted"/>
<name>A0ABU6KTN9_ENTAS</name>
<sequence>MVGDPVSGTAATTLTLTSVTFASLFSGTDAGVYVGAFAGAVVYVLSSTELTRLAQVGYFVASFLIGILAASVSTDILNILIGKFLPGGIVIGQSIGATVAAALGVCFLLSVKKIDIPTILRRLLSGGGDGNGK</sequence>
<organism evidence="3 4">
    <name type="scientific">Enterobacter asburiae</name>
    <dbReference type="NCBI Taxonomy" id="61645"/>
    <lineage>
        <taxon>Bacteria</taxon>
        <taxon>Pseudomonadati</taxon>
        <taxon>Pseudomonadota</taxon>
        <taxon>Gammaproteobacteria</taxon>
        <taxon>Enterobacterales</taxon>
        <taxon>Enterobacteriaceae</taxon>
        <taxon>Enterobacter</taxon>
        <taxon>Enterobacter cloacae complex</taxon>
    </lineage>
</organism>
<evidence type="ECO:0000313" key="4">
    <source>
        <dbReference type="Proteomes" id="UP001175344"/>
    </source>
</evidence>
<dbReference type="Pfam" id="PF16931">
    <property type="entry name" value="Phage_holin_8"/>
    <property type="match status" value="1"/>
</dbReference>
<evidence type="ECO:0000256" key="1">
    <source>
        <dbReference type="SAM" id="Phobius"/>
    </source>
</evidence>
<accession>A0ABU6KTN9</accession>
<dbReference type="InterPro" id="IPR032637">
    <property type="entry name" value="Phage_holin-like"/>
</dbReference>
<keyword evidence="1" id="KW-1133">Transmembrane helix</keyword>
<protein>
    <submittedName>
        <fullName evidence="3">Holin</fullName>
    </submittedName>
</protein>
<evidence type="ECO:0000259" key="2">
    <source>
        <dbReference type="PROSITE" id="PS50850"/>
    </source>
</evidence>
<dbReference type="RefSeq" id="WP_232937435.1">
    <property type="nucleotide sequence ID" value="NZ_JAKWHR010000165.1"/>
</dbReference>
<dbReference type="PROSITE" id="PS50850">
    <property type="entry name" value="MFS"/>
    <property type="match status" value="1"/>
</dbReference>
<evidence type="ECO:0000313" key="3">
    <source>
        <dbReference type="EMBL" id="MEC5729342.1"/>
    </source>
</evidence>
<feature type="transmembrane region" description="Helical" evidence="1">
    <location>
        <begin position="57"/>
        <end position="81"/>
    </location>
</feature>
<dbReference type="EMBL" id="JARTQQ020000001">
    <property type="protein sequence ID" value="MEC5729342.1"/>
    <property type="molecule type" value="Genomic_DNA"/>
</dbReference>
<feature type="domain" description="Major facilitator superfamily (MFS) profile" evidence="2">
    <location>
        <begin position="15"/>
        <end position="133"/>
    </location>
</feature>
<keyword evidence="4" id="KW-1185">Reference proteome</keyword>
<dbReference type="Proteomes" id="UP001175344">
    <property type="component" value="Unassembled WGS sequence"/>
</dbReference>
<feature type="transmembrane region" description="Helical" evidence="1">
    <location>
        <begin position="87"/>
        <end position="111"/>
    </location>
</feature>
<feature type="transmembrane region" description="Helical" evidence="1">
    <location>
        <begin position="20"/>
        <end position="45"/>
    </location>
</feature>
<comment type="caution">
    <text evidence="3">The sequence shown here is derived from an EMBL/GenBank/DDBJ whole genome shotgun (WGS) entry which is preliminary data.</text>
</comment>
<keyword evidence="1" id="KW-0472">Membrane</keyword>
<keyword evidence="1" id="KW-0812">Transmembrane</keyword>